<dbReference type="InterPro" id="IPR056884">
    <property type="entry name" value="NPHP3-like_N"/>
</dbReference>
<dbReference type="Pfam" id="PF22939">
    <property type="entry name" value="WHD_GPIID"/>
    <property type="match status" value="1"/>
</dbReference>
<organism evidence="4 5">
    <name type="scientific">Gnomoniopsis smithogilvyi</name>
    <dbReference type="NCBI Taxonomy" id="1191159"/>
    <lineage>
        <taxon>Eukaryota</taxon>
        <taxon>Fungi</taxon>
        <taxon>Dikarya</taxon>
        <taxon>Ascomycota</taxon>
        <taxon>Pezizomycotina</taxon>
        <taxon>Sordariomycetes</taxon>
        <taxon>Sordariomycetidae</taxon>
        <taxon>Diaporthales</taxon>
        <taxon>Gnomoniaceae</taxon>
        <taxon>Gnomoniopsis</taxon>
    </lineage>
</organism>
<keyword evidence="1" id="KW-0677">Repeat</keyword>
<keyword evidence="5" id="KW-1185">Reference proteome</keyword>
<dbReference type="OrthoDB" id="1658288at2759"/>
<feature type="domain" description="GPI inositol-deacylase winged helix" evidence="2">
    <location>
        <begin position="487"/>
        <end position="555"/>
    </location>
</feature>
<comment type="caution">
    <text evidence="4">The sequence shown here is derived from an EMBL/GenBank/DDBJ whole genome shotgun (WGS) entry which is preliminary data.</text>
</comment>
<dbReference type="Gene3D" id="3.40.50.300">
    <property type="entry name" value="P-loop containing nucleotide triphosphate hydrolases"/>
    <property type="match status" value="1"/>
</dbReference>
<dbReference type="InterPro" id="IPR001680">
    <property type="entry name" value="WD40_rpt"/>
</dbReference>
<evidence type="ECO:0000313" key="4">
    <source>
        <dbReference type="EMBL" id="KAJ4396980.1"/>
    </source>
</evidence>
<reference evidence="4" key="1">
    <citation type="submission" date="2022-10" db="EMBL/GenBank/DDBJ databases">
        <title>Tapping the CABI collections for fungal endophytes: first genome assemblies for Collariella, Neodidymelliopsis, Ascochyta clinopodiicola, Didymella pomorum, Didymosphaeria variabile, Neocosmospora piperis and Neocucurbitaria cava.</title>
        <authorList>
            <person name="Hill R."/>
        </authorList>
    </citation>
    <scope>NUCLEOTIDE SEQUENCE</scope>
    <source>
        <strain evidence="4">IMI 355082</strain>
    </source>
</reference>
<dbReference type="SMART" id="SM00320">
    <property type="entry name" value="WD40"/>
    <property type="match status" value="4"/>
</dbReference>
<sequence>MSQTKDAFNISDFAKDLLVQMRFGNDEQVRALNIGQVTTPHRGSSLAETLNKILNVSLQSSKQYVSDLQRNSSRIIDINDQFRLHAEKIQIVSFFETQPTSIGIKKTIVVERDSAILDYPTEISAPLNADHHNVCKYSSRQDANYTSVRNVLKSLVDKFSAAKFNRRRSVDKESSRSLQGWEEIIARLGVAPRPEDTLDALMESGVSGSCDWFMADEAFQGFMADERSQSLVLNVTGPPGCGKSVLASFLIQHLEGMGLPIQYWFFRHDEYRATRQCLLSIAFQMTVSSLEYSGRLQALGNDIDSIARSDLRSLWQKLFLHPLGKLGTSNPTPLYWVIDAVDECESAQAFFSLLGSLKGVRYPLRIILFSRSQSTAKPFDKLKVSLPMGSVTQTLAISPQDSLRQSISQDLDFTSWPDDLKITITESLLGRCQGNFLWLSLVIKELICCDTAEELERVLQETPWELLELYERIEKAILRDLKPSDSALVQAILSWVTCSERQLNERELKEALKPEYSILNLKHTISRLCGDFVVIDKRGIISMVHQTAKEYLTRRSSKNPSVLSIYPGQANTFIFDKLLTGLTDPRFRLRLKTEGCVGLLRYSCLSWSYHMAHCDEAGQTYDHVYKLATFFKSSACLSWIAAVAASGHLQVLVSTAKGLTTYLKRVHILHQDENPLAKPLVEIELLNCWSTELVKIVGKFGIHLLQYPDSIHHLVPLFCPPESAIGKQFQASDPLAPRVTGILTTGGGWDDCLAKFTVEQGRRPKAVLCLDSSFGIVTSDKSVNLYSSTTFQERGKFRHEETIVAAQFNQDGTLLVTCGIRSIKVWDTSTPTSQAVQVFSNPQGVRAMAVTFSRDFYEIFVCCIDSKVWRQLLSEPEEWTQVSWQARDQPGSLRGRSGGSTPICATFSPDGSKIVMAYRTAPIAVWGTESGNLIGRPDSRHGGQNVDYPSRLTWNPVTEHVIGVFSGGNIFKWYPLDQTYDAMETNVMATEIACSPDGRLIVTSQRDGSLKIFSFENFALIYNLTCMSRATALAFSPDGRRIYDIRQSFCSVWEPNALIRMAEQDEIDRTSDSASSSYDPSVLDSVVSEAATTMLEPVSALCVNAKSNAFAFGNEGGTVSYIPPSDVYQGQEHELVTMPCGIMGITCLTMNEDGTFMASASIDRKITVRKILEDGKIQSESLFETKMDKPITQLLFDAKGTHITIRCREAVSVWSLATKSPTMICSTNENDNRSKWIAHPFEPNSFISISPSFLTMYSSHSPSPSRQWPLDTTKMDASSIPNTTPPLTRRRASDWQKSSGDLESMIDHVLVAPDRSQILVQMSKPNTQPSQDRRITFMLLNTHRLSTSDIAHEPIMAQPLPEAILSVMQIPLGFVLGDTDVRRGSHSVGLTASARIVSSPQPGQQKLHSLAFIDRDFWVRTWSPGLDAGGTATRRHFFLPRDWINMECLELAQVTLDGRFLCPRNGEVAVVHNGLRGLDWVDFGV</sequence>
<evidence type="ECO:0000259" key="3">
    <source>
        <dbReference type="Pfam" id="PF24883"/>
    </source>
</evidence>
<dbReference type="InterPro" id="IPR027417">
    <property type="entry name" value="P-loop_NTPase"/>
</dbReference>
<proteinExistence type="predicted"/>
<dbReference type="EMBL" id="JAPEVB010000001">
    <property type="protein sequence ID" value="KAJ4396980.1"/>
    <property type="molecule type" value="Genomic_DNA"/>
</dbReference>
<dbReference type="InterPro" id="IPR015943">
    <property type="entry name" value="WD40/YVTN_repeat-like_dom_sf"/>
</dbReference>
<dbReference type="Pfam" id="PF24883">
    <property type="entry name" value="NPHP3_N"/>
    <property type="match status" value="1"/>
</dbReference>
<dbReference type="SUPFAM" id="SSF52540">
    <property type="entry name" value="P-loop containing nucleoside triphosphate hydrolases"/>
    <property type="match status" value="1"/>
</dbReference>
<evidence type="ECO:0008006" key="6">
    <source>
        <dbReference type="Google" id="ProtNLM"/>
    </source>
</evidence>
<name>A0A9W9D2E5_9PEZI</name>
<dbReference type="Gene3D" id="2.130.10.10">
    <property type="entry name" value="YVTN repeat-like/Quinoprotein amine dehydrogenase"/>
    <property type="match status" value="2"/>
</dbReference>
<protein>
    <recommendedName>
        <fullName evidence="6">NACHT domain-containing protein</fullName>
    </recommendedName>
</protein>
<dbReference type="PANTHER" id="PTHR10039">
    <property type="entry name" value="AMELOGENIN"/>
    <property type="match status" value="1"/>
</dbReference>
<dbReference type="Proteomes" id="UP001140453">
    <property type="component" value="Unassembled WGS sequence"/>
</dbReference>
<dbReference type="InterPro" id="IPR054471">
    <property type="entry name" value="GPIID_WHD"/>
</dbReference>
<accession>A0A9W9D2E5</accession>
<feature type="domain" description="Nephrocystin 3-like N-terminal" evidence="3">
    <location>
        <begin position="208"/>
        <end position="371"/>
    </location>
</feature>
<gene>
    <name evidence="4" type="ORF">N0V93_001204</name>
</gene>
<dbReference type="PANTHER" id="PTHR10039:SF16">
    <property type="entry name" value="GPI INOSITOL-DEACYLASE"/>
    <property type="match status" value="1"/>
</dbReference>
<dbReference type="Pfam" id="PF00400">
    <property type="entry name" value="WD40"/>
    <property type="match status" value="2"/>
</dbReference>
<evidence type="ECO:0000259" key="2">
    <source>
        <dbReference type="Pfam" id="PF22939"/>
    </source>
</evidence>
<dbReference type="SUPFAM" id="SSF82171">
    <property type="entry name" value="DPP6 N-terminal domain-like"/>
    <property type="match status" value="1"/>
</dbReference>
<evidence type="ECO:0000256" key="1">
    <source>
        <dbReference type="ARBA" id="ARBA00022737"/>
    </source>
</evidence>
<evidence type="ECO:0000313" key="5">
    <source>
        <dbReference type="Proteomes" id="UP001140453"/>
    </source>
</evidence>